<dbReference type="InterPro" id="IPR033753">
    <property type="entry name" value="GCV_H/Fam206"/>
</dbReference>
<dbReference type="Gene3D" id="2.40.50.100">
    <property type="match status" value="1"/>
</dbReference>
<dbReference type="GO" id="GO:0019464">
    <property type="term" value="P:glycine decarboxylation via glycine cleavage system"/>
    <property type="evidence" value="ECO:0007669"/>
    <property type="project" value="InterPro"/>
</dbReference>
<dbReference type="PANTHER" id="PTHR11715:SF3">
    <property type="entry name" value="GLYCINE CLEAVAGE SYSTEM H PROTEIN-RELATED"/>
    <property type="match status" value="1"/>
</dbReference>
<feature type="domain" description="Lipoyl-binding" evidence="3">
    <location>
        <begin position="15"/>
        <end position="97"/>
    </location>
</feature>
<accession>A0A498J8M0</accession>
<dbReference type="InterPro" id="IPR000089">
    <property type="entry name" value="Biotin_lipoyl"/>
</dbReference>
<dbReference type="PROSITE" id="PS50968">
    <property type="entry name" value="BIOTINYL_LIPOYL"/>
    <property type="match status" value="1"/>
</dbReference>
<comment type="caution">
    <text evidence="4">The sequence shown here is derived from an EMBL/GenBank/DDBJ whole genome shotgun (WGS) entry which is preliminary data.</text>
</comment>
<reference evidence="4 5" key="1">
    <citation type="submission" date="2018-10" db="EMBL/GenBank/DDBJ databases">
        <title>A high-quality apple genome assembly.</title>
        <authorList>
            <person name="Hu J."/>
        </authorList>
    </citation>
    <scope>NUCLEOTIDE SEQUENCE [LARGE SCALE GENOMIC DNA]</scope>
    <source>
        <strain evidence="5">cv. HFTH1</strain>
        <tissue evidence="4">Young leaf</tissue>
    </source>
</reference>
<sequence length="103" mass="10784">MQSITSGRKLTKGSLATVGISDHAQEHLGDIIYVELPDTVVAVTQASTVGSVESVKASTDIKSPVSGNIIEVNKELLSSPGLVNGSPYEKGWITKVEMSTLSV</sequence>
<evidence type="ECO:0000259" key="3">
    <source>
        <dbReference type="PROSITE" id="PS50968"/>
    </source>
</evidence>
<dbReference type="InterPro" id="IPR011053">
    <property type="entry name" value="Single_hybrid_motif"/>
</dbReference>
<gene>
    <name evidence="4" type="ORF">DVH24_032569</name>
</gene>
<dbReference type="GO" id="GO:0005960">
    <property type="term" value="C:glycine cleavage complex"/>
    <property type="evidence" value="ECO:0007669"/>
    <property type="project" value="InterPro"/>
</dbReference>
<dbReference type="SMR" id="A0A498J8M0"/>
<dbReference type="Proteomes" id="UP000290289">
    <property type="component" value="Chromosome 9"/>
</dbReference>
<dbReference type="Pfam" id="PF01597">
    <property type="entry name" value="GCV_H"/>
    <property type="match status" value="1"/>
</dbReference>
<keyword evidence="2" id="KW-0496">Mitochondrion</keyword>
<protein>
    <recommendedName>
        <fullName evidence="3">Lipoyl-binding domain-containing protein</fullName>
    </recommendedName>
</protein>
<dbReference type="CDD" id="cd06848">
    <property type="entry name" value="GCS_H"/>
    <property type="match status" value="1"/>
</dbReference>
<evidence type="ECO:0000256" key="1">
    <source>
        <dbReference type="ARBA" id="ARBA00004173"/>
    </source>
</evidence>
<dbReference type="STRING" id="3750.A0A498J8M0"/>
<keyword evidence="5" id="KW-1185">Reference proteome</keyword>
<dbReference type="GO" id="GO:0005739">
    <property type="term" value="C:mitochondrion"/>
    <property type="evidence" value="ECO:0007669"/>
    <property type="project" value="UniProtKB-SubCell"/>
</dbReference>
<name>A0A498J8M0_MALDO</name>
<dbReference type="PANTHER" id="PTHR11715">
    <property type="entry name" value="GLYCINE CLEAVAGE SYSTEM H PROTEIN"/>
    <property type="match status" value="1"/>
</dbReference>
<dbReference type="InterPro" id="IPR002930">
    <property type="entry name" value="GCV_H"/>
</dbReference>
<evidence type="ECO:0000256" key="2">
    <source>
        <dbReference type="ARBA" id="ARBA00023128"/>
    </source>
</evidence>
<dbReference type="GO" id="GO:0009249">
    <property type="term" value="P:protein lipoylation"/>
    <property type="evidence" value="ECO:0007669"/>
    <property type="project" value="TreeGrafter"/>
</dbReference>
<organism evidence="4 5">
    <name type="scientific">Malus domestica</name>
    <name type="common">Apple</name>
    <name type="synonym">Pyrus malus</name>
    <dbReference type="NCBI Taxonomy" id="3750"/>
    <lineage>
        <taxon>Eukaryota</taxon>
        <taxon>Viridiplantae</taxon>
        <taxon>Streptophyta</taxon>
        <taxon>Embryophyta</taxon>
        <taxon>Tracheophyta</taxon>
        <taxon>Spermatophyta</taxon>
        <taxon>Magnoliopsida</taxon>
        <taxon>eudicotyledons</taxon>
        <taxon>Gunneridae</taxon>
        <taxon>Pentapetalae</taxon>
        <taxon>rosids</taxon>
        <taxon>fabids</taxon>
        <taxon>Rosales</taxon>
        <taxon>Rosaceae</taxon>
        <taxon>Amygdaloideae</taxon>
        <taxon>Maleae</taxon>
        <taxon>Malus</taxon>
    </lineage>
</organism>
<dbReference type="EMBL" id="RDQH01000335">
    <property type="protein sequence ID" value="RXH90212.1"/>
    <property type="molecule type" value="Genomic_DNA"/>
</dbReference>
<proteinExistence type="predicted"/>
<dbReference type="SUPFAM" id="SSF51230">
    <property type="entry name" value="Single hybrid motif"/>
    <property type="match status" value="1"/>
</dbReference>
<evidence type="ECO:0000313" key="4">
    <source>
        <dbReference type="EMBL" id="RXH90212.1"/>
    </source>
</evidence>
<dbReference type="AlphaFoldDB" id="A0A498J8M0"/>
<evidence type="ECO:0000313" key="5">
    <source>
        <dbReference type="Proteomes" id="UP000290289"/>
    </source>
</evidence>
<comment type="subcellular location">
    <subcellularLocation>
        <location evidence="1">Mitochondrion</location>
    </subcellularLocation>
</comment>